<organism evidence="3 4">
    <name type="scientific">Caldivirga maquilingensis (strain ATCC 700844 / DSM 13496 / JCM 10307 / IC-167)</name>
    <dbReference type="NCBI Taxonomy" id="397948"/>
    <lineage>
        <taxon>Archaea</taxon>
        <taxon>Thermoproteota</taxon>
        <taxon>Thermoprotei</taxon>
        <taxon>Thermoproteales</taxon>
        <taxon>Thermoproteaceae</taxon>
        <taxon>Caldivirga</taxon>
    </lineage>
</organism>
<dbReference type="InterPro" id="IPR036249">
    <property type="entry name" value="Thioredoxin-like_sf"/>
</dbReference>
<dbReference type="PROSITE" id="PS51354">
    <property type="entry name" value="GLUTAREDOXIN_2"/>
    <property type="match status" value="1"/>
</dbReference>
<dbReference type="HOGENOM" id="CLU_095574_0_0_2"/>
<dbReference type="InterPro" id="IPR012336">
    <property type="entry name" value="Thioredoxin-like_fold"/>
</dbReference>
<proteinExistence type="inferred from homology"/>
<gene>
    <name evidence="3" type="ordered locus">Cmaq_0262</name>
</gene>
<dbReference type="GeneID" id="5709753"/>
<dbReference type="RefSeq" id="WP_012185330.1">
    <property type="nucleotide sequence ID" value="NC_009954.1"/>
</dbReference>
<feature type="domain" description="Thioredoxin-like fold" evidence="2">
    <location>
        <begin position="1"/>
        <end position="74"/>
    </location>
</feature>
<dbReference type="Gene3D" id="3.40.30.10">
    <property type="entry name" value="Glutaredoxin"/>
    <property type="match status" value="1"/>
</dbReference>
<reference evidence="3 4" key="1">
    <citation type="submission" date="2007-10" db="EMBL/GenBank/DDBJ databases">
        <title>Complete sequence of Caldivirga maquilingensis IC-167.</title>
        <authorList>
            <consortium name="US DOE Joint Genome Institute"/>
            <person name="Copeland A."/>
            <person name="Lucas S."/>
            <person name="Lapidus A."/>
            <person name="Barry K."/>
            <person name="Glavina del Rio T."/>
            <person name="Dalin E."/>
            <person name="Tice H."/>
            <person name="Pitluck S."/>
            <person name="Saunders E."/>
            <person name="Brettin T."/>
            <person name="Bruce D."/>
            <person name="Detter J.C."/>
            <person name="Han C."/>
            <person name="Schmutz J."/>
            <person name="Larimer F."/>
            <person name="Land M."/>
            <person name="Hauser L."/>
            <person name="Kyrpides N."/>
            <person name="Ivanova N."/>
            <person name="Biddle J.F."/>
            <person name="Zhang Z."/>
            <person name="Fitz-Gibbon S.T."/>
            <person name="Lowe T.M."/>
            <person name="Saltikov C."/>
            <person name="House C.H."/>
            <person name="Richardson P."/>
        </authorList>
    </citation>
    <scope>NUCLEOTIDE SEQUENCE [LARGE SCALE GENOMIC DNA]</scope>
    <source>
        <strain evidence="4">ATCC 700844 / DSM 13496 / JCM 10307 / IC-167</strain>
    </source>
</reference>
<keyword evidence="4" id="KW-1185">Reference proteome</keyword>
<dbReference type="KEGG" id="cma:Cmaq_0262"/>
<dbReference type="OrthoDB" id="31032at2157"/>
<dbReference type="EMBL" id="CP000852">
    <property type="protein sequence ID" value="ABW01110.1"/>
    <property type="molecule type" value="Genomic_DNA"/>
</dbReference>
<dbReference type="SUPFAM" id="SSF52833">
    <property type="entry name" value="Thioredoxin-like"/>
    <property type="match status" value="1"/>
</dbReference>
<evidence type="ECO:0000313" key="4">
    <source>
        <dbReference type="Proteomes" id="UP000001137"/>
    </source>
</evidence>
<protein>
    <submittedName>
        <fullName evidence="3">Glutaredoxin</fullName>
    </submittedName>
</protein>
<evidence type="ECO:0000259" key="2">
    <source>
        <dbReference type="Pfam" id="PF13192"/>
    </source>
</evidence>
<sequence length="259" mass="29597">MEVEVFVHPTCSTCHSLIRLLKQWGFIDKVKIYDTSIDPHAALERGVRSVPSIFIDGDLVFAGVVDFKRLKSILDTGLHTERVMLSDEELIERFLRGVLDSVATALWLYINVNCRAFTNDVKFLKAITNLSTYSDGNLNRLVDILKNDGNCRSIVENNKERFLRVIATNFTREVYWLNGKVNGTDVLGNYNLQSIAHWAMVRGSVSRVGLVPHSLNDDEFRGKIEELWSYIKAHFDELMSRVASEQEELRGDSDWVLRS</sequence>
<evidence type="ECO:0000256" key="1">
    <source>
        <dbReference type="ARBA" id="ARBA00007787"/>
    </source>
</evidence>
<dbReference type="eggNOG" id="arCOG04235">
    <property type="taxonomic scope" value="Archaea"/>
</dbReference>
<name>A8MAS4_CALMQ</name>
<dbReference type="Proteomes" id="UP000001137">
    <property type="component" value="Chromosome"/>
</dbReference>
<evidence type="ECO:0000313" key="3">
    <source>
        <dbReference type="EMBL" id="ABW01110.1"/>
    </source>
</evidence>
<comment type="similarity">
    <text evidence="1">Belongs to the glutaredoxin family.</text>
</comment>
<accession>A8MAS4</accession>
<dbReference type="Pfam" id="PF13192">
    <property type="entry name" value="Thioredoxin_3"/>
    <property type="match status" value="1"/>
</dbReference>
<dbReference type="AlphaFoldDB" id="A8MAS4"/>
<dbReference type="STRING" id="397948.Cmaq_0262"/>